<dbReference type="SUPFAM" id="SSF144091">
    <property type="entry name" value="Rhomboid-like"/>
    <property type="match status" value="1"/>
</dbReference>
<keyword evidence="4" id="KW-0378">Hydrolase</keyword>
<evidence type="ECO:0000256" key="1">
    <source>
        <dbReference type="ARBA" id="ARBA00004141"/>
    </source>
</evidence>
<feature type="transmembrane region" description="Helical" evidence="7">
    <location>
        <begin position="128"/>
        <end position="147"/>
    </location>
</feature>
<comment type="caution">
    <text evidence="9">The sequence shown here is derived from an EMBL/GenBank/DDBJ whole genome shotgun (WGS) entry which is preliminary data.</text>
</comment>
<feature type="transmembrane region" description="Helical" evidence="7">
    <location>
        <begin position="21"/>
        <end position="38"/>
    </location>
</feature>
<feature type="domain" description="Peptidase S54 rhomboid" evidence="8">
    <location>
        <begin position="60"/>
        <end position="202"/>
    </location>
</feature>
<keyword evidence="5 7" id="KW-1133">Transmembrane helix</keyword>
<evidence type="ECO:0000313" key="10">
    <source>
        <dbReference type="Proteomes" id="UP001652442"/>
    </source>
</evidence>
<feature type="transmembrane region" description="Helical" evidence="7">
    <location>
        <begin position="184"/>
        <end position="201"/>
    </location>
</feature>
<dbReference type="Proteomes" id="UP001652442">
    <property type="component" value="Unassembled WGS sequence"/>
</dbReference>
<dbReference type="EMBL" id="JAOQJQ010000002">
    <property type="protein sequence ID" value="MCU6761902.1"/>
    <property type="molecule type" value="Genomic_DNA"/>
</dbReference>
<gene>
    <name evidence="9" type="ORF">OCV88_06045</name>
</gene>
<organism evidence="9 10">
    <name type="scientific">Brotonthovivens ammoniilytica</name>
    <dbReference type="NCBI Taxonomy" id="2981725"/>
    <lineage>
        <taxon>Bacteria</taxon>
        <taxon>Bacillati</taxon>
        <taxon>Bacillota</taxon>
        <taxon>Clostridia</taxon>
        <taxon>Lachnospirales</taxon>
        <taxon>Lachnospiraceae</taxon>
        <taxon>Brotonthovivens</taxon>
    </lineage>
</organism>
<sequence length="209" mass="23384">MDRGQGHRGNSENSYITPVNITFAIINAAVFFILSFTGDTQDGLFMYQYGAMYPQAVLDGEWYRLVTSGFLHFSLEHLFNNMLLLVCLGSYLEKEFGRIKYIIFYLAAGVLSSTASMFYMLYSGDTAISAGASGIVFAMIGALLYLIIRNKGRFENLTIRRFLIMIILSLYFGFTSVGGNVDNAAHVGGLCSGFLLGILMYRKKKMHYH</sequence>
<proteinExistence type="inferred from homology"/>
<accession>A0ABT2TI69</accession>
<feature type="transmembrane region" description="Helical" evidence="7">
    <location>
        <begin position="159"/>
        <end position="178"/>
    </location>
</feature>
<evidence type="ECO:0000313" key="9">
    <source>
        <dbReference type="EMBL" id="MCU6761902.1"/>
    </source>
</evidence>
<keyword evidence="6 7" id="KW-0472">Membrane</keyword>
<evidence type="ECO:0000256" key="7">
    <source>
        <dbReference type="SAM" id="Phobius"/>
    </source>
</evidence>
<dbReference type="PANTHER" id="PTHR43731">
    <property type="entry name" value="RHOMBOID PROTEASE"/>
    <property type="match status" value="1"/>
</dbReference>
<comment type="similarity">
    <text evidence="2">Belongs to the peptidase S54 family.</text>
</comment>
<dbReference type="PANTHER" id="PTHR43731:SF14">
    <property type="entry name" value="PRESENILIN-ASSOCIATED RHOMBOID-LIKE PROTEIN, MITOCHONDRIAL"/>
    <property type="match status" value="1"/>
</dbReference>
<dbReference type="InterPro" id="IPR022764">
    <property type="entry name" value="Peptidase_S54_rhomboid_dom"/>
</dbReference>
<evidence type="ECO:0000256" key="5">
    <source>
        <dbReference type="ARBA" id="ARBA00022989"/>
    </source>
</evidence>
<reference evidence="9 10" key="1">
    <citation type="journal article" date="2021" name="ISME Commun">
        <title>Automated analysis of genomic sequences facilitates high-throughput and comprehensive description of bacteria.</title>
        <authorList>
            <person name="Hitch T.C.A."/>
        </authorList>
    </citation>
    <scope>NUCLEOTIDE SEQUENCE [LARGE SCALE GENOMIC DNA]</scope>
    <source>
        <strain evidence="9 10">Sanger_109</strain>
    </source>
</reference>
<dbReference type="GO" id="GO:0006508">
    <property type="term" value="P:proteolysis"/>
    <property type="evidence" value="ECO:0007669"/>
    <property type="project" value="UniProtKB-KW"/>
</dbReference>
<dbReference type="GO" id="GO:0008233">
    <property type="term" value="F:peptidase activity"/>
    <property type="evidence" value="ECO:0007669"/>
    <property type="project" value="UniProtKB-KW"/>
</dbReference>
<evidence type="ECO:0000256" key="4">
    <source>
        <dbReference type="ARBA" id="ARBA00022801"/>
    </source>
</evidence>
<feature type="transmembrane region" description="Helical" evidence="7">
    <location>
        <begin position="103"/>
        <end position="122"/>
    </location>
</feature>
<evidence type="ECO:0000256" key="3">
    <source>
        <dbReference type="ARBA" id="ARBA00022692"/>
    </source>
</evidence>
<dbReference type="Pfam" id="PF01694">
    <property type="entry name" value="Rhomboid"/>
    <property type="match status" value="1"/>
</dbReference>
<comment type="subcellular location">
    <subcellularLocation>
        <location evidence="1">Membrane</location>
        <topology evidence="1">Multi-pass membrane protein</topology>
    </subcellularLocation>
</comment>
<dbReference type="Gene3D" id="1.20.1540.10">
    <property type="entry name" value="Rhomboid-like"/>
    <property type="match status" value="1"/>
</dbReference>
<evidence type="ECO:0000259" key="8">
    <source>
        <dbReference type="Pfam" id="PF01694"/>
    </source>
</evidence>
<evidence type="ECO:0000256" key="2">
    <source>
        <dbReference type="ARBA" id="ARBA00009045"/>
    </source>
</evidence>
<keyword evidence="10" id="KW-1185">Reference proteome</keyword>
<dbReference type="InterPro" id="IPR050925">
    <property type="entry name" value="Rhomboid_protease_S54"/>
</dbReference>
<keyword evidence="9" id="KW-0645">Protease</keyword>
<dbReference type="RefSeq" id="WP_158424677.1">
    <property type="nucleotide sequence ID" value="NZ_JAOQJQ010000002.1"/>
</dbReference>
<dbReference type="InterPro" id="IPR035952">
    <property type="entry name" value="Rhomboid-like_sf"/>
</dbReference>
<evidence type="ECO:0000256" key="6">
    <source>
        <dbReference type="ARBA" id="ARBA00023136"/>
    </source>
</evidence>
<name>A0ABT2TI69_9FIRM</name>
<keyword evidence="3 7" id="KW-0812">Transmembrane</keyword>
<protein>
    <submittedName>
        <fullName evidence="9">Rhomboid family intramembrane serine protease</fullName>
    </submittedName>
</protein>